<gene>
    <name evidence="1" type="ORF">CEXT_117021</name>
</gene>
<proteinExistence type="predicted"/>
<accession>A0AAV4P6I8</accession>
<protein>
    <submittedName>
        <fullName evidence="1">Uncharacterized protein</fullName>
    </submittedName>
</protein>
<evidence type="ECO:0000313" key="2">
    <source>
        <dbReference type="Proteomes" id="UP001054945"/>
    </source>
</evidence>
<organism evidence="1 2">
    <name type="scientific">Caerostris extrusa</name>
    <name type="common">Bark spider</name>
    <name type="synonym">Caerostris bankana</name>
    <dbReference type="NCBI Taxonomy" id="172846"/>
    <lineage>
        <taxon>Eukaryota</taxon>
        <taxon>Metazoa</taxon>
        <taxon>Ecdysozoa</taxon>
        <taxon>Arthropoda</taxon>
        <taxon>Chelicerata</taxon>
        <taxon>Arachnida</taxon>
        <taxon>Araneae</taxon>
        <taxon>Araneomorphae</taxon>
        <taxon>Entelegynae</taxon>
        <taxon>Araneoidea</taxon>
        <taxon>Araneidae</taxon>
        <taxon>Caerostris</taxon>
    </lineage>
</organism>
<sequence length="82" mass="9068">MNSEDYQAIKNWNPDSAVFGHKNVLENRETSAPESGYKIISNSNHALTYCVATATKSPCKFLLFAFISIHSIHFGLSLSCSN</sequence>
<dbReference type="EMBL" id="BPLR01021598">
    <property type="protein sequence ID" value="GIX91623.1"/>
    <property type="molecule type" value="Genomic_DNA"/>
</dbReference>
<keyword evidence="2" id="KW-1185">Reference proteome</keyword>
<dbReference type="AlphaFoldDB" id="A0AAV4P6I8"/>
<dbReference type="Proteomes" id="UP001054945">
    <property type="component" value="Unassembled WGS sequence"/>
</dbReference>
<evidence type="ECO:0000313" key="1">
    <source>
        <dbReference type="EMBL" id="GIX91623.1"/>
    </source>
</evidence>
<reference evidence="1 2" key="1">
    <citation type="submission" date="2021-06" db="EMBL/GenBank/DDBJ databases">
        <title>Caerostris extrusa draft genome.</title>
        <authorList>
            <person name="Kono N."/>
            <person name="Arakawa K."/>
        </authorList>
    </citation>
    <scope>NUCLEOTIDE SEQUENCE [LARGE SCALE GENOMIC DNA]</scope>
</reference>
<comment type="caution">
    <text evidence="1">The sequence shown here is derived from an EMBL/GenBank/DDBJ whole genome shotgun (WGS) entry which is preliminary data.</text>
</comment>
<name>A0AAV4P6I8_CAEEX</name>